<accession>A0ACC0XXD5</accession>
<organism evidence="1 2">
    <name type="scientific">Pistacia integerrima</name>
    <dbReference type="NCBI Taxonomy" id="434235"/>
    <lineage>
        <taxon>Eukaryota</taxon>
        <taxon>Viridiplantae</taxon>
        <taxon>Streptophyta</taxon>
        <taxon>Embryophyta</taxon>
        <taxon>Tracheophyta</taxon>
        <taxon>Spermatophyta</taxon>
        <taxon>Magnoliopsida</taxon>
        <taxon>eudicotyledons</taxon>
        <taxon>Gunneridae</taxon>
        <taxon>Pentapetalae</taxon>
        <taxon>rosids</taxon>
        <taxon>malvids</taxon>
        <taxon>Sapindales</taxon>
        <taxon>Anacardiaceae</taxon>
        <taxon>Pistacia</taxon>
    </lineage>
</organism>
<dbReference type="EMBL" id="CM047745">
    <property type="protein sequence ID" value="KAJ0026135.1"/>
    <property type="molecule type" value="Genomic_DNA"/>
</dbReference>
<proteinExistence type="predicted"/>
<protein>
    <submittedName>
        <fullName evidence="1">Uncharacterized protein</fullName>
    </submittedName>
</protein>
<keyword evidence="2" id="KW-1185">Reference proteome</keyword>
<evidence type="ECO:0000313" key="2">
    <source>
        <dbReference type="Proteomes" id="UP001163603"/>
    </source>
</evidence>
<dbReference type="Proteomes" id="UP001163603">
    <property type="component" value="Chromosome 10"/>
</dbReference>
<sequence length="226" mass="26039">MAKPPRDCQALQFCHPLRLPILLPLQRFHQLPPHKPFRIPSLNSLHCTPINGIKTFDVHIDPSRNLCAEGNLAHHVAVKACEYEFQNLKVIGVIAIQPFLGGEERTGSEIMLVWALFIDVELANWFWRAYLPKGSDKDHPGANVFELKSEDIMRLKFPATLVIVGGFDPLQDWQRRYYNGLKKLGKEAYLIEYPNAFHAFYAIPMVLESRLCIKEIRDFMERQCAK</sequence>
<comment type="caution">
    <text evidence="1">The sequence shown here is derived from an EMBL/GenBank/DDBJ whole genome shotgun (WGS) entry which is preliminary data.</text>
</comment>
<reference evidence="2" key="1">
    <citation type="journal article" date="2023" name="G3 (Bethesda)">
        <title>Genome assembly and association tests identify interacting loci associated with vigor, precocity, and sex in interspecific pistachio rootstocks.</title>
        <authorList>
            <person name="Palmer W."/>
            <person name="Jacygrad E."/>
            <person name="Sagayaradj S."/>
            <person name="Cavanaugh K."/>
            <person name="Han R."/>
            <person name="Bertier L."/>
            <person name="Beede B."/>
            <person name="Kafkas S."/>
            <person name="Golino D."/>
            <person name="Preece J."/>
            <person name="Michelmore R."/>
        </authorList>
    </citation>
    <scope>NUCLEOTIDE SEQUENCE [LARGE SCALE GENOMIC DNA]</scope>
</reference>
<evidence type="ECO:0000313" key="1">
    <source>
        <dbReference type="EMBL" id="KAJ0026135.1"/>
    </source>
</evidence>
<gene>
    <name evidence="1" type="ORF">Pint_07148</name>
</gene>
<name>A0ACC0XXD5_9ROSI</name>